<dbReference type="EMBL" id="CP101497">
    <property type="protein sequence ID" value="UTT63839.1"/>
    <property type="molecule type" value="Genomic_DNA"/>
</dbReference>
<protein>
    <submittedName>
        <fullName evidence="2">DUF1851 domain-containing protein</fullName>
    </submittedName>
</protein>
<accession>A0ABY5FZV9</accession>
<keyword evidence="3" id="KW-1185">Reference proteome</keyword>
<dbReference type="InterPro" id="IPR015002">
    <property type="entry name" value="T6SS_Tdi1_C"/>
</dbReference>
<feature type="domain" description="T6SS immunity protein Tdi1 C-terminal" evidence="1">
    <location>
        <begin position="66"/>
        <end position="131"/>
    </location>
</feature>
<evidence type="ECO:0000313" key="2">
    <source>
        <dbReference type="EMBL" id="UTT63839.1"/>
    </source>
</evidence>
<sequence length="149" mass="16230">MRRFTGEQYARALESWAFLDLAGKKPSLSSPFGDIFFESEDGWWFLDIVGGNLTRDWSSGAELQAALNTRDGQDNYLMVELATAATGLNLHPGEDEILSFTVPPMLGGPLSADNVEVSDMVVSVNLYGQIHEQTRNLPPGTPIAGINIT</sequence>
<evidence type="ECO:0000259" key="1">
    <source>
        <dbReference type="Pfam" id="PF08906"/>
    </source>
</evidence>
<dbReference type="Proteomes" id="UP001060039">
    <property type="component" value="Chromosome"/>
</dbReference>
<gene>
    <name evidence="2" type="ORF">NNL39_12890</name>
</gene>
<reference evidence="2" key="1">
    <citation type="submission" date="2022-07" db="EMBL/GenBank/DDBJ databases">
        <title>Taxonomic analysis of Microcella humidisoli nov. sp., isolated from riverside soil.</title>
        <authorList>
            <person name="Molina K.M."/>
            <person name="Kim S.B."/>
        </authorList>
    </citation>
    <scope>NUCLEOTIDE SEQUENCE</scope>
    <source>
        <strain evidence="2">MMS21-STM10</strain>
    </source>
</reference>
<proteinExistence type="predicted"/>
<organism evidence="2 3">
    <name type="scientific">Microcella humidisoli</name>
    <dbReference type="NCBI Taxonomy" id="2963406"/>
    <lineage>
        <taxon>Bacteria</taxon>
        <taxon>Bacillati</taxon>
        <taxon>Actinomycetota</taxon>
        <taxon>Actinomycetes</taxon>
        <taxon>Micrococcales</taxon>
        <taxon>Microbacteriaceae</taxon>
        <taxon>Microcella</taxon>
    </lineage>
</organism>
<evidence type="ECO:0000313" key="3">
    <source>
        <dbReference type="Proteomes" id="UP001060039"/>
    </source>
</evidence>
<dbReference type="Pfam" id="PF08906">
    <property type="entry name" value="T6SS_Tdi1_C"/>
    <property type="match status" value="1"/>
</dbReference>
<dbReference type="RefSeq" id="WP_255160958.1">
    <property type="nucleotide sequence ID" value="NZ_CP101497.1"/>
</dbReference>
<name>A0ABY5FZV9_9MICO</name>